<reference evidence="1 2" key="1">
    <citation type="submission" date="2017-10" db="EMBL/GenBank/DDBJ databases">
        <title>Sequencing the genomes of 1000 actinobacteria strains.</title>
        <authorList>
            <person name="Klenk H.-P."/>
        </authorList>
    </citation>
    <scope>NUCLEOTIDE SEQUENCE [LARGE SCALE GENOMIC DNA]</scope>
    <source>
        <strain evidence="1 2">DSM 46092</strain>
    </source>
</reference>
<evidence type="ECO:0000313" key="1">
    <source>
        <dbReference type="EMBL" id="PFG48295.1"/>
    </source>
</evidence>
<dbReference type="Proteomes" id="UP000243542">
    <property type="component" value="Unassembled WGS sequence"/>
</dbReference>
<organism evidence="1 2">
    <name type="scientific">Amycolatopsis sulphurea</name>
    <dbReference type="NCBI Taxonomy" id="76022"/>
    <lineage>
        <taxon>Bacteria</taxon>
        <taxon>Bacillati</taxon>
        <taxon>Actinomycetota</taxon>
        <taxon>Actinomycetes</taxon>
        <taxon>Pseudonocardiales</taxon>
        <taxon>Pseudonocardiaceae</taxon>
        <taxon>Amycolatopsis</taxon>
    </lineage>
</organism>
<dbReference type="RefSeq" id="WP_170069772.1">
    <property type="nucleotide sequence ID" value="NZ_JBIAKZ010000002.1"/>
</dbReference>
<keyword evidence="2" id="KW-1185">Reference proteome</keyword>
<name>A0A2A9FD09_9PSEU</name>
<proteinExistence type="predicted"/>
<dbReference type="AlphaFoldDB" id="A0A2A9FD09"/>
<sequence>MNEEDANARPTEVDFAQLARPRAPGEPMTDKDFVAAKRVVDAYWPKFRTPRTLPEKWQ</sequence>
<dbReference type="EMBL" id="PDJK01000002">
    <property type="protein sequence ID" value="PFG48295.1"/>
    <property type="molecule type" value="Genomic_DNA"/>
</dbReference>
<protein>
    <submittedName>
        <fullName evidence="1">Uncharacterized protein</fullName>
    </submittedName>
</protein>
<comment type="caution">
    <text evidence="1">The sequence shown here is derived from an EMBL/GenBank/DDBJ whole genome shotgun (WGS) entry which is preliminary data.</text>
</comment>
<accession>A0A2A9FD09</accession>
<evidence type="ECO:0000313" key="2">
    <source>
        <dbReference type="Proteomes" id="UP000243542"/>
    </source>
</evidence>
<gene>
    <name evidence="1" type="ORF">ATK36_3376</name>
</gene>